<dbReference type="PANTHER" id="PTHR33087:SF51">
    <property type="entry name" value="CCHC-TYPE DOMAIN-CONTAINING PROTEIN"/>
    <property type="match status" value="1"/>
</dbReference>
<sequence length="761" mass="80937">MAARPTATSRPPAVDRPRTAIWQYKDDGHSAACGGDGVGGSAALTPPPPGGVLASDPPLAAACSAREDGTEGAGGRRRRRRRVRRRHVTGRVEDGHSPAAGSDHYPVPIPAVDSAGVIRTDAVPRPRRIIDRLERIARAEDELHFALSMLVVGDPTAVSVDGLVAELARRYDLPASSMMMHRLSPNEFLLVLSNEDDVVRVYNEERPIQISQITLHCRRWSRFMKATGVTLPHLVDVEIRGIPAHVWELDTAEHLLDEWCWVRALHPDTVDRRDYSTFRLSAWCSHPEEIPAAMDLVVVEPPAPIAEAPPVKRALSYDVQITMVPEVGRSAGAGAPPAPLDGHGGGHRRRRDSRSSGASPRSSGDGSPPRGAALRFRGRAGLGCEGGGTGVQELDGAVRSGDTEAAAVAASPCNSPTTEEVAALVIDLPSGDGGVSSGDSAIPLAGGVDDSPVEPSASPGVPAALTLPFVEDDFYHCTSGPVALAFTMGLGLPATTGPARHDGPMMKIGVTSVVPSLNEVELEAATPVQDAQEDDLLPAEARAWSPTLEAVWTSASTGMPKATKEGVVPVPDQPQAIVCPSSLVPSFPKVYSRRHRPTQVEDSLGDGAVPAAQVAQANTSPQRQTPSSSNRSSPSNKRERFMAKLTKKTAKILPTPRACRGRTRARTPSAPPRRSRRIARADPELQGTVAPTRARKKVMRALNIIGENEGIDEETLKEYGELFTRSSTLVPSHVQAMAALFGWATPDEDMGAAEVEDECGW</sequence>
<reference evidence="2 3" key="1">
    <citation type="submission" date="2020-05" db="EMBL/GenBank/DDBJ databases">
        <title>WGS assembly of Panicum virgatum.</title>
        <authorList>
            <person name="Lovell J.T."/>
            <person name="Jenkins J."/>
            <person name="Shu S."/>
            <person name="Juenger T.E."/>
            <person name="Schmutz J."/>
        </authorList>
    </citation>
    <scope>NUCLEOTIDE SEQUENCE [LARGE SCALE GENOMIC DNA]</scope>
    <source>
        <strain evidence="3">cv. AP13</strain>
    </source>
</reference>
<dbReference type="EMBL" id="CM029053">
    <property type="protein sequence ID" value="KAG2549729.1"/>
    <property type="molecule type" value="Genomic_DNA"/>
</dbReference>
<feature type="region of interest" description="Disordered" evidence="1">
    <location>
        <begin position="27"/>
        <end position="107"/>
    </location>
</feature>
<proteinExistence type="predicted"/>
<feature type="compositionally biased region" description="Basic residues" evidence="1">
    <location>
        <begin position="75"/>
        <end position="89"/>
    </location>
</feature>
<accession>A0A8T0NN69</accession>
<dbReference type="PANTHER" id="PTHR33087">
    <property type="entry name" value="OS07G0539200 PROTEIN"/>
    <property type="match status" value="1"/>
</dbReference>
<dbReference type="InterPro" id="IPR053253">
    <property type="entry name" value="Sex_diff_modulator"/>
</dbReference>
<evidence type="ECO:0008006" key="4">
    <source>
        <dbReference type="Google" id="ProtNLM"/>
    </source>
</evidence>
<organism evidence="2 3">
    <name type="scientific">Panicum virgatum</name>
    <name type="common">Blackwell switchgrass</name>
    <dbReference type="NCBI Taxonomy" id="38727"/>
    <lineage>
        <taxon>Eukaryota</taxon>
        <taxon>Viridiplantae</taxon>
        <taxon>Streptophyta</taxon>
        <taxon>Embryophyta</taxon>
        <taxon>Tracheophyta</taxon>
        <taxon>Spermatophyta</taxon>
        <taxon>Magnoliopsida</taxon>
        <taxon>Liliopsida</taxon>
        <taxon>Poales</taxon>
        <taxon>Poaceae</taxon>
        <taxon>PACMAD clade</taxon>
        <taxon>Panicoideae</taxon>
        <taxon>Panicodae</taxon>
        <taxon>Paniceae</taxon>
        <taxon>Panicinae</taxon>
        <taxon>Panicum</taxon>
        <taxon>Panicum sect. Hiantes</taxon>
    </lineage>
</organism>
<gene>
    <name evidence="2" type="ORF">PVAP13_9KG256500</name>
</gene>
<feature type="region of interest" description="Disordered" evidence="1">
    <location>
        <begin position="329"/>
        <end position="374"/>
    </location>
</feature>
<feature type="compositionally biased region" description="Low complexity" evidence="1">
    <location>
        <begin position="355"/>
        <end position="374"/>
    </location>
</feature>
<comment type="caution">
    <text evidence="2">The sequence shown here is derived from an EMBL/GenBank/DDBJ whole genome shotgun (WGS) entry which is preliminary data.</text>
</comment>
<name>A0A8T0NN69_PANVG</name>
<dbReference type="Proteomes" id="UP000823388">
    <property type="component" value="Chromosome 9K"/>
</dbReference>
<evidence type="ECO:0000256" key="1">
    <source>
        <dbReference type="SAM" id="MobiDB-lite"/>
    </source>
</evidence>
<keyword evidence="3" id="KW-1185">Reference proteome</keyword>
<protein>
    <recommendedName>
        <fullName evidence="4">DUF4283 domain-containing protein</fullName>
    </recommendedName>
</protein>
<evidence type="ECO:0000313" key="3">
    <source>
        <dbReference type="Proteomes" id="UP000823388"/>
    </source>
</evidence>
<feature type="region of interest" description="Disordered" evidence="1">
    <location>
        <begin position="656"/>
        <end position="682"/>
    </location>
</feature>
<feature type="region of interest" description="Disordered" evidence="1">
    <location>
        <begin position="614"/>
        <end position="639"/>
    </location>
</feature>
<feature type="compositionally biased region" description="Low complexity" evidence="1">
    <location>
        <begin position="618"/>
        <end position="635"/>
    </location>
</feature>
<evidence type="ECO:0000313" key="2">
    <source>
        <dbReference type="EMBL" id="KAG2549729.1"/>
    </source>
</evidence>
<dbReference type="AlphaFoldDB" id="A0A8T0NN69"/>